<evidence type="ECO:0000259" key="1">
    <source>
        <dbReference type="PROSITE" id="PS51742"/>
    </source>
</evidence>
<dbReference type="Gene3D" id="3.30.1330.80">
    <property type="entry name" value="Hypothetical protein, similar to alpha- acetolactate decarboxylase, domain 2"/>
    <property type="match status" value="1"/>
</dbReference>
<organism evidence="2 3">
    <name type="scientific">Streptomyces populi</name>
    <dbReference type="NCBI Taxonomy" id="2058924"/>
    <lineage>
        <taxon>Bacteria</taxon>
        <taxon>Bacillati</taxon>
        <taxon>Actinomycetota</taxon>
        <taxon>Actinomycetes</taxon>
        <taxon>Kitasatosporales</taxon>
        <taxon>Streptomycetaceae</taxon>
        <taxon>Streptomyces</taxon>
    </lineage>
</organism>
<dbReference type="CDD" id="cd11378">
    <property type="entry name" value="DUF296"/>
    <property type="match status" value="1"/>
</dbReference>
<dbReference type="PROSITE" id="PS51742">
    <property type="entry name" value="PPC"/>
    <property type="match status" value="1"/>
</dbReference>
<proteinExistence type="predicted"/>
<dbReference type="PANTHER" id="PTHR34988">
    <property type="entry name" value="PROTEIN, PUTATIVE-RELATED"/>
    <property type="match status" value="1"/>
</dbReference>
<dbReference type="EMBL" id="PJOS01000001">
    <property type="protein sequence ID" value="PKT74898.1"/>
    <property type="molecule type" value="Genomic_DNA"/>
</dbReference>
<name>A0A2I0SY90_9ACTN</name>
<reference evidence="2 3" key="1">
    <citation type="submission" date="2017-12" db="EMBL/GenBank/DDBJ databases">
        <title>Streptomyces populusis sp. nov., a novel endophytic actinobacterium isolated from stems of Populus adenopoda Maxim.</title>
        <authorList>
            <person name="Wang Z."/>
        </authorList>
    </citation>
    <scope>NUCLEOTIDE SEQUENCE [LARGE SCALE GENOMIC DNA]</scope>
    <source>
        <strain evidence="2 3">A249</strain>
    </source>
</reference>
<dbReference type="PANTHER" id="PTHR34988:SF1">
    <property type="entry name" value="DNA-BINDING PROTEIN"/>
    <property type="match status" value="1"/>
</dbReference>
<dbReference type="RefSeq" id="WP_103547208.1">
    <property type="nucleotide sequence ID" value="NZ_JBHJSK010000002.1"/>
</dbReference>
<dbReference type="Proteomes" id="UP000236178">
    <property type="component" value="Unassembled WGS sequence"/>
</dbReference>
<gene>
    <name evidence="2" type="ORF">CW362_00420</name>
</gene>
<evidence type="ECO:0000313" key="2">
    <source>
        <dbReference type="EMBL" id="PKT74898.1"/>
    </source>
</evidence>
<feature type="domain" description="PPC" evidence="1">
    <location>
        <begin position="1"/>
        <end position="131"/>
    </location>
</feature>
<keyword evidence="3" id="KW-1185">Reference proteome</keyword>
<sequence length="139" mass="14954">MDGRTHAFRLSQGVDLRKAIEHYVAAHEIRAGCIVTGLGGLSAVVLRMPGAVDFSHLDGDFEIVSISGTLSVNGSHLHLSVSDGEGVVRGGHLDYGSTVRLSAEIVLLENPELVFSRKYDPDTGFRELVVEKARTGRGR</sequence>
<dbReference type="OrthoDB" id="552202at2"/>
<dbReference type="SUPFAM" id="SSF117856">
    <property type="entry name" value="AF0104/ALDC/Ptd012-like"/>
    <property type="match status" value="1"/>
</dbReference>
<dbReference type="AlphaFoldDB" id="A0A2I0SY90"/>
<accession>A0A2I0SY90</accession>
<dbReference type="Pfam" id="PF03479">
    <property type="entry name" value="PCC"/>
    <property type="match status" value="1"/>
</dbReference>
<protein>
    <submittedName>
        <fullName evidence="2">DUF296 domain-containing protein</fullName>
    </submittedName>
</protein>
<dbReference type="InterPro" id="IPR005175">
    <property type="entry name" value="PPC_dom"/>
</dbReference>
<comment type="caution">
    <text evidence="2">The sequence shown here is derived from an EMBL/GenBank/DDBJ whole genome shotgun (WGS) entry which is preliminary data.</text>
</comment>
<evidence type="ECO:0000313" key="3">
    <source>
        <dbReference type="Proteomes" id="UP000236178"/>
    </source>
</evidence>